<dbReference type="InterPro" id="IPR041588">
    <property type="entry name" value="Integrase_H2C2"/>
</dbReference>
<name>A0AAV4FGH0_9GAST</name>
<organism evidence="2 3">
    <name type="scientific">Elysia marginata</name>
    <dbReference type="NCBI Taxonomy" id="1093978"/>
    <lineage>
        <taxon>Eukaryota</taxon>
        <taxon>Metazoa</taxon>
        <taxon>Spiralia</taxon>
        <taxon>Lophotrochozoa</taxon>
        <taxon>Mollusca</taxon>
        <taxon>Gastropoda</taxon>
        <taxon>Heterobranchia</taxon>
        <taxon>Euthyneura</taxon>
        <taxon>Panpulmonata</taxon>
        <taxon>Sacoglossa</taxon>
        <taxon>Placobranchoidea</taxon>
        <taxon>Plakobranchidae</taxon>
        <taxon>Elysia</taxon>
    </lineage>
</organism>
<dbReference type="PANTHER" id="PTHR37984">
    <property type="entry name" value="PROTEIN CBG26694"/>
    <property type="match status" value="1"/>
</dbReference>
<dbReference type="InterPro" id="IPR050951">
    <property type="entry name" value="Retrovirus_Pol_polyprotein"/>
</dbReference>
<gene>
    <name evidence="2" type="ORF">ElyMa_000376800</name>
</gene>
<accession>A0AAV4FGH0</accession>
<feature type="domain" description="Integrase zinc-binding" evidence="1">
    <location>
        <begin position="35"/>
        <end position="86"/>
    </location>
</feature>
<comment type="caution">
    <text evidence="2">The sequence shown here is derived from an EMBL/GenBank/DDBJ whole genome shotgun (WGS) entry which is preliminary data.</text>
</comment>
<dbReference type="FunFam" id="1.10.340.70:FF:000003">
    <property type="entry name" value="Protein CBG25708"/>
    <property type="match status" value="1"/>
</dbReference>
<reference evidence="2 3" key="1">
    <citation type="journal article" date="2021" name="Elife">
        <title>Chloroplast acquisition without the gene transfer in kleptoplastic sea slugs, Plakobranchus ocellatus.</title>
        <authorList>
            <person name="Maeda T."/>
            <person name="Takahashi S."/>
            <person name="Yoshida T."/>
            <person name="Shimamura S."/>
            <person name="Takaki Y."/>
            <person name="Nagai Y."/>
            <person name="Toyoda A."/>
            <person name="Suzuki Y."/>
            <person name="Arimoto A."/>
            <person name="Ishii H."/>
            <person name="Satoh N."/>
            <person name="Nishiyama T."/>
            <person name="Hasebe M."/>
            <person name="Maruyama T."/>
            <person name="Minagawa J."/>
            <person name="Obokata J."/>
            <person name="Shigenobu S."/>
        </authorList>
    </citation>
    <scope>NUCLEOTIDE SEQUENCE [LARGE SCALE GENOMIC DNA]</scope>
</reference>
<dbReference type="AlphaFoldDB" id="A0AAV4FGH0"/>
<protein>
    <submittedName>
        <fullName evidence="2">Transposon Tf2-1 polyprotein</fullName>
    </submittedName>
</protein>
<dbReference type="Pfam" id="PF17921">
    <property type="entry name" value="Integrase_H2C2"/>
    <property type="match status" value="1"/>
</dbReference>
<dbReference type="Gene3D" id="1.10.340.70">
    <property type="match status" value="1"/>
</dbReference>
<evidence type="ECO:0000313" key="2">
    <source>
        <dbReference type="EMBL" id="GFR72332.1"/>
    </source>
</evidence>
<keyword evidence="3" id="KW-1185">Reference proteome</keyword>
<dbReference type="EMBL" id="BMAT01000737">
    <property type="protein sequence ID" value="GFR72332.1"/>
    <property type="molecule type" value="Genomic_DNA"/>
</dbReference>
<evidence type="ECO:0000259" key="1">
    <source>
        <dbReference type="Pfam" id="PF17921"/>
    </source>
</evidence>
<dbReference type="PANTHER" id="PTHR37984:SF5">
    <property type="entry name" value="PROTEIN NYNRIN-LIKE"/>
    <property type="match status" value="1"/>
</dbReference>
<sequence length="135" mass="15438">MTGRWNDKSVSALKFVKEDLSVFDGIILRQNRIVIPTSLQMQIIKLAHASHQVIVKTKQLIGEKVWFPGIDQQVESHLKGCIPCQSSVTLKKRDPLQMSPLPKHPWDELSVDFAGPFPTGEYLLIINDDFRRFLK</sequence>
<dbReference type="Proteomes" id="UP000762676">
    <property type="component" value="Unassembled WGS sequence"/>
</dbReference>
<proteinExistence type="predicted"/>
<evidence type="ECO:0000313" key="3">
    <source>
        <dbReference type="Proteomes" id="UP000762676"/>
    </source>
</evidence>